<protein>
    <submittedName>
        <fullName evidence="3">Transcriptional regulator</fullName>
    </submittedName>
</protein>
<reference evidence="3 4" key="1">
    <citation type="submission" date="2016-09" db="EMBL/GenBank/DDBJ databases">
        <title>Genomic analysis reveals versatility of anaerobic energy metabolism of Geosporobacter ferrireducens IRF9 of phylum Firmicutes.</title>
        <authorList>
            <person name="Kim S.-J."/>
        </authorList>
    </citation>
    <scope>NUCLEOTIDE SEQUENCE [LARGE SCALE GENOMIC DNA]</scope>
    <source>
        <strain evidence="3 4">IRF9</strain>
    </source>
</reference>
<dbReference type="OrthoDB" id="48775at2"/>
<dbReference type="KEGG" id="gfe:Gferi_23350"/>
<sequence length="64" mass="7586">MAKQATIQNNIQKYREYHDLNQEELAEQLGITREYLSKLENQKFSPGPDLMARICRRFEVELGE</sequence>
<dbReference type="STRING" id="1424294.Gferi_23350"/>
<evidence type="ECO:0000313" key="3">
    <source>
        <dbReference type="EMBL" id="AOT72219.1"/>
    </source>
</evidence>
<proteinExistence type="predicted"/>
<dbReference type="Proteomes" id="UP000095743">
    <property type="component" value="Chromosome"/>
</dbReference>
<dbReference type="PROSITE" id="PS50943">
    <property type="entry name" value="HTH_CROC1"/>
    <property type="match status" value="1"/>
</dbReference>
<dbReference type="EMBL" id="CP017269">
    <property type="protein sequence ID" value="AOT72219.1"/>
    <property type="molecule type" value="Genomic_DNA"/>
</dbReference>
<dbReference type="SMART" id="SM00530">
    <property type="entry name" value="HTH_XRE"/>
    <property type="match status" value="1"/>
</dbReference>
<dbReference type="SUPFAM" id="SSF47413">
    <property type="entry name" value="lambda repressor-like DNA-binding domains"/>
    <property type="match status" value="1"/>
</dbReference>
<organism evidence="3 4">
    <name type="scientific">Geosporobacter ferrireducens</name>
    <dbReference type="NCBI Taxonomy" id="1424294"/>
    <lineage>
        <taxon>Bacteria</taxon>
        <taxon>Bacillati</taxon>
        <taxon>Bacillota</taxon>
        <taxon>Clostridia</taxon>
        <taxon>Peptostreptococcales</taxon>
        <taxon>Thermotaleaceae</taxon>
        <taxon>Geosporobacter</taxon>
    </lineage>
</organism>
<dbReference type="PANTHER" id="PTHR46558">
    <property type="entry name" value="TRACRIPTIONAL REGULATORY PROTEIN-RELATED-RELATED"/>
    <property type="match status" value="1"/>
</dbReference>
<accession>A0A1D8GMT0</accession>
<dbReference type="InterPro" id="IPR010982">
    <property type="entry name" value="Lambda_DNA-bd_dom_sf"/>
</dbReference>
<feature type="domain" description="HTH cro/C1-type" evidence="2">
    <location>
        <begin position="11"/>
        <end position="62"/>
    </location>
</feature>
<evidence type="ECO:0000259" key="2">
    <source>
        <dbReference type="PROSITE" id="PS50943"/>
    </source>
</evidence>
<evidence type="ECO:0000313" key="4">
    <source>
        <dbReference type="Proteomes" id="UP000095743"/>
    </source>
</evidence>
<dbReference type="PANTHER" id="PTHR46558:SF4">
    <property type="entry name" value="DNA-BIDING PHAGE PROTEIN"/>
    <property type="match status" value="1"/>
</dbReference>
<dbReference type="InterPro" id="IPR001387">
    <property type="entry name" value="Cro/C1-type_HTH"/>
</dbReference>
<dbReference type="CDD" id="cd00093">
    <property type="entry name" value="HTH_XRE"/>
    <property type="match status" value="1"/>
</dbReference>
<dbReference type="Gene3D" id="1.10.260.40">
    <property type="entry name" value="lambda repressor-like DNA-binding domains"/>
    <property type="match status" value="1"/>
</dbReference>
<keyword evidence="4" id="KW-1185">Reference proteome</keyword>
<gene>
    <name evidence="3" type="ORF">Gferi_23350</name>
</gene>
<dbReference type="RefSeq" id="WP_069980534.1">
    <property type="nucleotide sequence ID" value="NZ_CP017269.1"/>
</dbReference>
<dbReference type="GO" id="GO:0003677">
    <property type="term" value="F:DNA binding"/>
    <property type="evidence" value="ECO:0007669"/>
    <property type="project" value="UniProtKB-KW"/>
</dbReference>
<dbReference type="AlphaFoldDB" id="A0A1D8GMT0"/>
<keyword evidence="1" id="KW-0238">DNA-binding</keyword>
<dbReference type="Pfam" id="PF01381">
    <property type="entry name" value="HTH_3"/>
    <property type="match status" value="1"/>
</dbReference>
<evidence type="ECO:0000256" key="1">
    <source>
        <dbReference type="ARBA" id="ARBA00023125"/>
    </source>
</evidence>
<name>A0A1D8GMT0_9FIRM</name>